<reference evidence="2" key="1">
    <citation type="journal article" date="2023" name="Commun. Biol.">
        <title>Genome analysis of Parmales, the sister group of diatoms, reveals the evolutionary specialization of diatoms from phago-mixotrophs to photoautotrophs.</title>
        <authorList>
            <person name="Ban H."/>
            <person name="Sato S."/>
            <person name="Yoshikawa S."/>
            <person name="Yamada K."/>
            <person name="Nakamura Y."/>
            <person name="Ichinomiya M."/>
            <person name="Sato N."/>
            <person name="Blanc-Mathieu R."/>
            <person name="Endo H."/>
            <person name="Kuwata A."/>
            <person name="Ogata H."/>
        </authorList>
    </citation>
    <scope>NUCLEOTIDE SEQUENCE [LARGE SCALE GENOMIC DNA]</scope>
    <source>
        <strain evidence="2">NIES 3700</strain>
    </source>
</reference>
<proteinExistence type="predicted"/>
<dbReference type="OrthoDB" id="10614212at2759"/>
<dbReference type="AlphaFoldDB" id="A0A9W7C395"/>
<dbReference type="Proteomes" id="UP001165122">
    <property type="component" value="Unassembled WGS sequence"/>
</dbReference>
<comment type="caution">
    <text evidence="1">The sequence shown here is derived from an EMBL/GenBank/DDBJ whole genome shotgun (WGS) entry which is preliminary data.</text>
</comment>
<name>A0A9W7C395_9STRA</name>
<evidence type="ECO:0000313" key="1">
    <source>
        <dbReference type="EMBL" id="GMI02447.1"/>
    </source>
</evidence>
<accession>A0A9W7C395</accession>
<organism evidence="1 2">
    <name type="scientific">Triparma laevis f. longispina</name>
    <dbReference type="NCBI Taxonomy" id="1714387"/>
    <lineage>
        <taxon>Eukaryota</taxon>
        <taxon>Sar</taxon>
        <taxon>Stramenopiles</taxon>
        <taxon>Ochrophyta</taxon>
        <taxon>Bolidophyceae</taxon>
        <taxon>Parmales</taxon>
        <taxon>Triparmaceae</taxon>
        <taxon>Triparma</taxon>
    </lineage>
</organism>
<sequence>MKFSALSLFSTNLPAYLSPLQGFVSKSNSNPLLVQDVPWEPRLDNGYPNVIQDPVQGSYEIWYGNCISLPGNGAPGCGEQTLHYANSTDGLIWEKPDLNLFDLSTKSWVRDGLK</sequence>
<gene>
    <name evidence="1" type="ORF">TrLO_g30</name>
</gene>
<evidence type="ECO:0000313" key="2">
    <source>
        <dbReference type="Proteomes" id="UP001165122"/>
    </source>
</evidence>
<protein>
    <submittedName>
        <fullName evidence="1">Uncharacterized protein</fullName>
    </submittedName>
</protein>
<dbReference type="EMBL" id="BRXW01000044">
    <property type="protein sequence ID" value="GMI02447.1"/>
    <property type="molecule type" value="Genomic_DNA"/>
</dbReference>
<keyword evidence="2" id="KW-1185">Reference proteome</keyword>